<keyword evidence="6 7" id="KW-0472">Membrane</keyword>
<dbReference type="SUPFAM" id="SSF103473">
    <property type="entry name" value="MFS general substrate transporter"/>
    <property type="match status" value="1"/>
</dbReference>
<sequence>MLLGGFVTNKNSEKKVIIAASLGTVFEWYDFYLYGTLAVFFGTLFFPTGNETASFLASLATFGAGFAVRPFGAIVFGRIGDIVGRKYTFLITIIVMGLSTALVGLLPTYEQIGIFAPILLTLLRLTQGLALGGEYGGAAVYVAEHSPNERRGLNTSWIQTTATGGFLLSLIVILCCRVMLTEEDFKFWGWRIPFLISIVLLIISVYIRLKLSESPIFLKMKKMGKTSKSPLKESFTKPKNLKLILLALFGATAGQGVIWYTGQFYALYFLQNTLKIDFQNSYIMIAIALVIATPFFILFGKLSDRIGRKKVILTGFLLSALLYIPIFKGIAYYGNPALIRAQNEAPIVITTNQCKSLCKEIKEYFSKKGYNYQLNVELEKKDFLTVFIGDYQVNSLDSRTLDKEVAIAGYPLVADNDAINYVMVIILLTVLVLFVTMVYGPIAAFLVELFPTRIRYTSMSFPYHIGNGWFGGFLPLIATALVLYTGNIYAGLYYPIAIAIMSLIIGVIFIKETKDNKIDS</sequence>
<feature type="domain" description="Major facilitator superfamily (MFS) profile" evidence="8">
    <location>
        <begin position="16"/>
        <end position="514"/>
    </location>
</feature>
<evidence type="ECO:0000256" key="4">
    <source>
        <dbReference type="ARBA" id="ARBA00022692"/>
    </source>
</evidence>
<evidence type="ECO:0000256" key="3">
    <source>
        <dbReference type="ARBA" id="ARBA00022475"/>
    </source>
</evidence>
<evidence type="ECO:0000256" key="7">
    <source>
        <dbReference type="SAM" id="Phobius"/>
    </source>
</evidence>
<dbReference type="GO" id="GO:0022857">
    <property type="term" value="F:transmembrane transporter activity"/>
    <property type="evidence" value="ECO:0007669"/>
    <property type="project" value="InterPro"/>
</dbReference>
<keyword evidence="2" id="KW-0813">Transport</keyword>
<evidence type="ECO:0000256" key="6">
    <source>
        <dbReference type="ARBA" id="ARBA00023136"/>
    </source>
</evidence>
<feature type="transmembrane region" description="Helical" evidence="7">
    <location>
        <begin position="157"/>
        <end position="180"/>
    </location>
</feature>
<feature type="transmembrane region" description="Helical" evidence="7">
    <location>
        <begin position="421"/>
        <end position="447"/>
    </location>
</feature>
<gene>
    <name evidence="9" type="ORF">DCC88_06185</name>
</gene>
<feature type="transmembrane region" description="Helical" evidence="7">
    <location>
        <begin position="492"/>
        <end position="510"/>
    </location>
</feature>
<dbReference type="EMBL" id="QOVW01000064">
    <property type="protein sequence ID" value="RDB36262.1"/>
    <property type="molecule type" value="Genomic_DNA"/>
</dbReference>
<accession>A0A369KRN5</accession>
<evidence type="ECO:0000256" key="2">
    <source>
        <dbReference type="ARBA" id="ARBA00022448"/>
    </source>
</evidence>
<keyword evidence="5 7" id="KW-1133">Transmembrane helix</keyword>
<keyword evidence="10" id="KW-1185">Reference proteome</keyword>
<organism evidence="9 10">
    <name type="scientific">Spirobacillus cienkowskii</name>
    <dbReference type="NCBI Taxonomy" id="495820"/>
    <lineage>
        <taxon>Bacteria</taxon>
        <taxon>Pseudomonadati</taxon>
        <taxon>Bdellovibrionota</taxon>
        <taxon>Oligoflexia</taxon>
        <taxon>Silvanigrellales</taxon>
        <taxon>Spirobacillus</taxon>
    </lineage>
</organism>
<dbReference type="CDD" id="cd17369">
    <property type="entry name" value="MFS_ShiA_like"/>
    <property type="match status" value="1"/>
</dbReference>
<feature type="transmembrane region" description="Helical" evidence="7">
    <location>
        <begin position="281"/>
        <end position="299"/>
    </location>
</feature>
<evidence type="ECO:0000259" key="8">
    <source>
        <dbReference type="PROSITE" id="PS50850"/>
    </source>
</evidence>
<dbReference type="Pfam" id="PF00083">
    <property type="entry name" value="Sugar_tr"/>
    <property type="match status" value="2"/>
</dbReference>
<dbReference type="InterPro" id="IPR020846">
    <property type="entry name" value="MFS_dom"/>
</dbReference>
<comment type="subcellular location">
    <subcellularLocation>
        <location evidence="1">Cell membrane</location>
        <topology evidence="1">Multi-pass membrane protein</topology>
    </subcellularLocation>
</comment>
<evidence type="ECO:0000256" key="5">
    <source>
        <dbReference type="ARBA" id="ARBA00022989"/>
    </source>
</evidence>
<reference evidence="9" key="1">
    <citation type="submission" date="2018-04" db="EMBL/GenBank/DDBJ databases">
        <title>Draft genome sequence of the Candidatus Spirobacillus cienkowskii, a pathogen of freshwater Daphnia species, reconstructed from hemolymph metagenomic reads.</title>
        <authorList>
            <person name="Bresciani L."/>
            <person name="Lemos L.N."/>
            <person name="Wale N."/>
            <person name="Lin J.Y."/>
            <person name="Fernandes G.R."/>
            <person name="Duffy M.A."/>
            <person name="Rodrigues J.M."/>
        </authorList>
    </citation>
    <scope>NUCLEOTIDE SEQUENCE [LARGE SCALE GENOMIC DNA]</scope>
    <source>
        <strain evidence="9">Binning01</strain>
    </source>
</reference>
<comment type="caution">
    <text evidence="9">The sequence shown here is derived from an EMBL/GenBank/DDBJ whole genome shotgun (WGS) entry which is preliminary data.</text>
</comment>
<feature type="transmembrane region" description="Helical" evidence="7">
    <location>
        <begin position="311"/>
        <end position="333"/>
    </location>
</feature>
<evidence type="ECO:0000256" key="1">
    <source>
        <dbReference type="ARBA" id="ARBA00004651"/>
    </source>
</evidence>
<dbReference type="Proteomes" id="UP000253934">
    <property type="component" value="Unassembled WGS sequence"/>
</dbReference>
<feature type="transmembrane region" description="Helical" evidence="7">
    <location>
        <begin position="243"/>
        <end position="261"/>
    </location>
</feature>
<evidence type="ECO:0000313" key="9">
    <source>
        <dbReference type="EMBL" id="RDB36262.1"/>
    </source>
</evidence>
<protein>
    <submittedName>
        <fullName evidence="9">MFS transporter</fullName>
    </submittedName>
</protein>
<feature type="transmembrane region" description="Helical" evidence="7">
    <location>
        <begin position="31"/>
        <end position="49"/>
    </location>
</feature>
<dbReference type="GO" id="GO:0005886">
    <property type="term" value="C:plasma membrane"/>
    <property type="evidence" value="ECO:0007669"/>
    <property type="project" value="UniProtKB-SubCell"/>
</dbReference>
<proteinExistence type="predicted"/>
<dbReference type="PANTHER" id="PTHR43045">
    <property type="entry name" value="SHIKIMATE TRANSPORTER"/>
    <property type="match status" value="1"/>
</dbReference>
<feature type="transmembrane region" description="Helical" evidence="7">
    <location>
        <begin position="87"/>
        <end position="106"/>
    </location>
</feature>
<dbReference type="InterPro" id="IPR036259">
    <property type="entry name" value="MFS_trans_sf"/>
</dbReference>
<keyword evidence="4 7" id="KW-0812">Transmembrane</keyword>
<dbReference type="AlphaFoldDB" id="A0A369KRN5"/>
<dbReference type="FunFam" id="1.20.1250.20:FF:000001">
    <property type="entry name" value="Dicarboxylate MFS transporter"/>
    <property type="match status" value="1"/>
</dbReference>
<feature type="transmembrane region" description="Helical" evidence="7">
    <location>
        <begin position="468"/>
        <end position="486"/>
    </location>
</feature>
<dbReference type="PANTHER" id="PTHR43045:SF7">
    <property type="entry name" value="MAJOR FACILITATOR SUPERFAMILY TRANSPORTER"/>
    <property type="match status" value="1"/>
</dbReference>
<feature type="transmembrane region" description="Helical" evidence="7">
    <location>
        <begin position="192"/>
        <end position="211"/>
    </location>
</feature>
<feature type="transmembrane region" description="Helical" evidence="7">
    <location>
        <begin position="55"/>
        <end position="75"/>
    </location>
</feature>
<dbReference type="InterPro" id="IPR005828">
    <property type="entry name" value="MFS_sugar_transport-like"/>
</dbReference>
<dbReference type="PROSITE" id="PS50850">
    <property type="entry name" value="MFS"/>
    <property type="match status" value="1"/>
</dbReference>
<evidence type="ECO:0000313" key="10">
    <source>
        <dbReference type="Proteomes" id="UP000253934"/>
    </source>
</evidence>
<dbReference type="Gene3D" id="1.20.1250.20">
    <property type="entry name" value="MFS general substrate transporter like domains"/>
    <property type="match status" value="2"/>
</dbReference>
<keyword evidence="3" id="KW-1003">Cell membrane</keyword>
<feature type="transmembrane region" description="Helical" evidence="7">
    <location>
        <begin position="112"/>
        <end position="136"/>
    </location>
</feature>
<name>A0A369KRN5_9BACT</name>